<keyword evidence="5" id="KW-0966">Cell projection</keyword>
<dbReference type="Pfam" id="PF22544">
    <property type="entry name" value="HYDIN_VesB_CFA65-like_Ig"/>
    <property type="match status" value="1"/>
</dbReference>
<accession>A0A191ZD49</accession>
<evidence type="ECO:0000256" key="2">
    <source>
        <dbReference type="ARBA" id="ARBA00004496"/>
    </source>
</evidence>
<gene>
    <name evidence="8" type="ORF">REXELLA_92</name>
</gene>
<evidence type="ECO:0000256" key="1">
    <source>
        <dbReference type="ARBA" id="ARBA00004138"/>
    </source>
</evidence>
<evidence type="ECO:0000259" key="7">
    <source>
        <dbReference type="Pfam" id="PF22544"/>
    </source>
</evidence>
<comment type="subcellular location">
    <subcellularLocation>
        <location evidence="1">Cell projection</location>
        <location evidence="1">Cilium</location>
    </subcellularLocation>
    <subcellularLocation>
        <location evidence="2">Cytoplasm</location>
    </subcellularLocation>
</comment>
<name>A0A191ZD49_9CAUD</name>
<evidence type="ECO:0000313" key="9">
    <source>
        <dbReference type="Proteomes" id="UP000229077"/>
    </source>
</evidence>
<protein>
    <submittedName>
        <fullName evidence="8">Putative coagulation factor 5/8 domain-containing protein</fullName>
    </submittedName>
</protein>
<evidence type="ECO:0000256" key="3">
    <source>
        <dbReference type="ARBA" id="ARBA00022490"/>
    </source>
</evidence>
<dbReference type="NCBIfam" id="NF012200">
    <property type="entry name" value="choice_anch_D"/>
    <property type="match status" value="2"/>
</dbReference>
<feature type="domain" description="HYDIN/VesB/CFA65-like Ig-like" evidence="7">
    <location>
        <begin position="37"/>
        <end position="122"/>
    </location>
</feature>
<proteinExistence type="predicted"/>
<dbReference type="Proteomes" id="UP000229077">
    <property type="component" value="Segment"/>
</dbReference>
<organism evidence="8 9">
    <name type="scientific">Erwinia phage vB_EamP_Rexella</name>
    <dbReference type="NCBI Taxonomy" id="1852642"/>
    <lineage>
        <taxon>Viruses</taxon>
        <taxon>Duplodnaviria</taxon>
        <taxon>Heunggongvirae</taxon>
        <taxon>Uroviricota</taxon>
        <taxon>Caudoviricetes</taxon>
        <taxon>Schitoviridae</taxon>
        <taxon>Erskinevirinae</taxon>
        <taxon>Johnsonvirus</taxon>
        <taxon>Johnsonvirus frozen</taxon>
    </lineage>
</organism>
<dbReference type="Gene3D" id="2.60.40.10">
    <property type="entry name" value="Immunoglobulins"/>
    <property type="match status" value="2"/>
</dbReference>
<keyword evidence="4" id="KW-0969">Cilium</keyword>
<sequence>MPNEYRDISDFQLSDQYSSRVIQKNPYRIPFKGSLVPDSLTFGSVLVGKQGRSMNATLINEGFRDLPIKDIRVTSDFTMTTDCPIGGTLAEGKTCNITVNFTPAATGSRQGGIYVDTGDSRGEEFIVLSGFGVPSNVGNLALSVENIDFGYVPLGSSETQQVTLTNTGTQTLTISALDMTKDFTVTTSSGLPVQLVANAAVVLNIVYTPSAAEKKSGTLTIQHDGIGAYFLPLTGSAVQVTAP</sequence>
<dbReference type="InterPro" id="IPR031549">
    <property type="entry name" value="ASH"/>
</dbReference>
<keyword evidence="3" id="KW-0963">Cytoplasm</keyword>
<evidence type="ECO:0000256" key="4">
    <source>
        <dbReference type="ARBA" id="ARBA00023069"/>
    </source>
</evidence>
<dbReference type="EMBL" id="KX098390">
    <property type="protein sequence ID" value="ANJ65313.1"/>
    <property type="molecule type" value="Genomic_DNA"/>
</dbReference>
<dbReference type="Pfam" id="PF15780">
    <property type="entry name" value="ASH"/>
    <property type="match status" value="1"/>
</dbReference>
<dbReference type="InterPro" id="IPR013783">
    <property type="entry name" value="Ig-like_fold"/>
</dbReference>
<reference evidence="8 9" key="1">
    <citation type="submission" date="2017-06" db="EMBL/GenBank/DDBJ databases">
        <authorList>
            <person name="Kim H.J."/>
            <person name="Triplett B.A."/>
        </authorList>
    </citation>
    <scope>NUCLEOTIDE SEQUENCE [LARGE SCALE GENOMIC DNA]</scope>
</reference>
<dbReference type="InterPro" id="IPR053879">
    <property type="entry name" value="HYDIN_VesB_CFA65-like_Ig"/>
</dbReference>
<evidence type="ECO:0000256" key="5">
    <source>
        <dbReference type="ARBA" id="ARBA00023273"/>
    </source>
</evidence>
<evidence type="ECO:0000313" key="8">
    <source>
        <dbReference type="EMBL" id="ANJ65313.1"/>
    </source>
</evidence>
<evidence type="ECO:0000259" key="6">
    <source>
        <dbReference type="Pfam" id="PF15780"/>
    </source>
</evidence>
<feature type="domain" description="Abnormal spindle-like microcephaly-associated protein ASH" evidence="6">
    <location>
        <begin position="145"/>
        <end position="228"/>
    </location>
</feature>